<dbReference type="EMBL" id="GBRH01181932">
    <property type="protein sequence ID" value="JAE15964.1"/>
    <property type="molecule type" value="Transcribed_RNA"/>
</dbReference>
<accession>A0A0A9FXK3</accession>
<proteinExistence type="predicted"/>
<name>A0A0A9FXK3_ARUDO</name>
<reference evidence="1" key="2">
    <citation type="journal article" date="2015" name="Data Brief">
        <title>Shoot transcriptome of the giant reed, Arundo donax.</title>
        <authorList>
            <person name="Barrero R.A."/>
            <person name="Guerrero F.D."/>
            <person name="Moolhuijzen P."/>
            <person name="Goolsby J.A."/>
            <person name="Tidwell J."/>
            <person name="Bellgard S.E."/>
            <person name="Bellgard M.I."/>
        </authorList>
    </citation>
    <scope>NUCLEOTIDE SEQUENCE</scope>
    <source>
        <tissue evidence="1">Shoot tissue taken approximately 20 cm above the soil surface</tissue>
    </source>
</reference>
<reference evidence="1" key="1">
    <citation type="submission" date="2014-09" db="EMBL/GenBank/DDBJ databases">
        <authorList>
            <person name="Magalhaes I.L.F."/>
            <person name="Oliveira U."/>
            <person name="Santos F.R."/>
            <person name="Vidigal T.H.D.A."/>
            <person name="Brescovit A.D."/>
            <person name="Santos A.J."/>
        </authorList>
    </citation>
    <scope>NUCLEOTIDE SEQUENCE</scope>
    <source>
        <tissue evidence="1">Shoot tissue taken approximately 20 cm above the soil surface</tissue>
    </source>
</reference>
<dbReference type="AlphaFoldDB" id="A0A0A9FXK3"/>
<protein>
    <submittedName>
        <fullName evidence="1">Uncharacterized protein</fullName>
    </submittedName>
</protein>
<organism evidence="1">
    <name type="scientific">Arundo donax</name>
    <name type="common">Giant reed</name>
    <name type="synonym">Donax arundinaceus</name>
    <dbReference type="NCBI Taxonomy" id="35708"/>
    <lineage>
        <taxon>Eukaryota</taxon>
        <taxon>Viridiplantae</taxon>
        <taxon>Streptophyta</taxon>
        <taxon>Embryophyta</taxon>
        <taxon>Tracheophyta</taxon>
        <taxon>Spermatophyta</taxon>
        <taxon>Magnoliopsida</taxon>
        <taxon>Liliopsida</taxon>
        <taxon>Poales</taxon>
        <taxon>Poaceae</taxon>
        <taxon>PACMAD clade</taxon>
        <taxon>Arundinoideae</taxon>
        <taxon>Arundineae</taxon>
        <taxon>Arundo</taxon>
    </lineage>
</organism>
<evidence type="ECO:0000313" key="1">
    <source>
        <dbReference type="EMBL" id="JAE15964.1"/>
    </source>
</evidence>
<sequence length="113" mass="11805">MSRVHEVLYQNIIPAEEIPDAVHGDELRVVNLCDERRPLPLQHVLVLGLGPGVEPQDVVLHHAGVRRHACLAVLVHRGAEGGGLGDELAGAGAVEAPAVVDALEAALVVDAAL</sequence>